<dbReference type="AlphaFoldDB" id="A0A9Q5Z4B2"/>
<organism evidence="2 3">
    <name type="scientific">Nostoc linckia z8</name>
    <dbReference type="NCBI Taxonomy" id="1628746"/>
    <lineage>
        <taxon>Bacteria</taxon>
        <taxon>Bacillati</taxon>
        <taxon>Cyanobacteriota</taxon>
        <taxon>Cyanophyceae</taxon>
        <taxon>Nostocales</taxon>
        <taxon>Nostocaceae</taxon>
        <taxon>Nostoc</taxon>
    </lineage>
</organism>
<evidence type="ECO:0000313" key="3">
    <source>
        <dbReference type="Proteomes" id="UP000222310"/>
    </source>
</evidence>
<sequence>MPDFTYYIVCLICQCVTLRLWQLIKKSLKNELFSSLQNLRERIQEIFGQLTFEQVISVSSYNFILEALFYAVSY</sequence>
<accession>A0A9Q5Z4B2</accession>
<reference evidence="2 3" key="1">
    <citation type="submission" date="2015-02" db="EMBL/GenBank/DDBJ databases">
        <title>Nostoc linckia genome annotation.</title>
        <authorList>
            <person name="Zhou Z."/>
        </authorList>
    </citation>
    <scope>NUCLEOTIDE SEQUENCE [LARGE SCALE GENOMIC DNA]</scope>
    <source>
        <strain evidence="3">z8</strain>
    </source>
</reference>
<keyword evidence="1" id="KW-0472">Membrane</keyword>
<comment type="caution">
    <text evidence="2">The sequence shown here is derived from an EMBL/GenBank/DDBJ whole genome shotgun (WGS) entry which is preliminary data.</text>
</comment>
<proteinExistence type="predicted"/>
<protein>
    <submittedName>
        <fullName evidence="2">Transposase</fullName>
    </submittedName>
</protein>
<gene>
    <name evidence="2" type="ORF">VF08_36930</name>
</gene>
<keyword evidence="1" id="KW-0812">Transmembrane</keyword>
<dbReference type="EMBL" id="LAHD01000226">
    <property type="protein sequence ID" value="PHJ91582.1"/>
    <property type="molecule type" value="Genomic_DNA"/>
</dbReference>
<name>A0A9Q5Z4B2_NOSLI</name>
<evidence type="ECO:0000313" key="2">
    <source>
        <dbReference type="EMBL" id="PHJ91582.1"/>
    </source>
</evidence>
<dbReference type="Proteomes" id="UP000222310">
    <property type="component" value="Unassembled WGS sequence"/>
</dbReference>
<feature type="transmembrane region" description="Helical" evidence="1">
    <location>
        <begin position="6"/>
        <end position="24"/>
    </location>
</feature>
<keyword evidence="1" id="KW-1133">Transmembrane helix</keyword>
<evidence type="ECO:0000256" key="1">
    <source>
        <dbReference type="SAM" id="Phobius"/>
    </source>
</evidence>